<sequence>MKFTSVIVVLAAVALPAFAEGSVEVTYNTIYDDPNTPLSITACSNGANGLQTKGYDTLGELPSFPYVGGIPGLTWNSPDCGSCWRLSYTDASGTTRTITVTGVDGAWSFNLSLEAMNALTGGIAQEKGTVTATATQVSASLCGM</sequence>
<dbReference type="EMBL" id="KN832003">
    <property type="protein sequence ID" value="KIN99626.1"/>
    <property type="molecule type" value="Genomic_DNA"/>
</dbReference>
<keyword evidence="3" id="KW-0964">Secreted</keyword>
<evidence type="ECO:0000256" key="4">
    <source>
        <dbReference type="SAM" id="SignalP"/>
    </source>
</evidence>
<evidence type="ECO:0000256" key="1">
    <source>
        <dbReference type="ARBA" id="ARBA00004613"/>
    </source>
</evidence>
<reference evidence="5 6" key="1">
    <citation type="submission" date="2014-04" db="EMBL/GenBank/DDBJ databases">
        <authorList>
            <consortium name="DOE Joint Genome Institute"/>
            <person name="Kuo A."/>
            <person name="Kohler A."/>
            <person name="Costa M.D."/>
            <person name="Nagy L.G."/>
            <person name="Floudas D."/>
            <person name="Copeland A."/>
            <person name="Barry K.W."/>
            <person name="Cichocki N."/>
            <person name="Veneault-Fourrey C."/>
            <person name="LaButti K."/>
            <person name="Lindquist E.A."/>
            <person name="Lipzen A."/>
            <person name="Lundell T."/>
            <person name="Morin E."/>
            <person name="Murat C."/>
            <person name="Sun H."/>
            <person name="Tunlid A."/>
            <person name="Henrissat B."/>
            <person name="Grigoriev I.V."/>
            <person name="Hibbett D.S."/>
            <person name="Martin F."/>
            <person name="Nordberg H.P."/>
            <person name="Cantor M.N."/>
            <person name="Hua S.X."/>
        </authorList>
    </citation>
    <scope>NUCLEOTIDE SEQUENCE [LARGE SCALE GENOMIC DNA]</scope>
    <source>
        <strain evidence="5 6">Marx 270</strain>
    </source>
</reference>
<dbReference type="Pfam" id="PF07249">
    <property type="entry name" value="Cerato-platanin"/>
    <property type="match status" value="1"/>
</dbReference>
<evidence type="ECO:0000256" key="3">
    <source>
        <dbReference type="ARBA" id="ARBA00022525"/>
    </source>
</evidence>
<evidence type="ECO:0000313" key="6">
    <source>
        <dbReference type="Proteomes" id="UP000054217"/>
    </source>
</evidence>
<accession>A0A0C3JQ48</accession>
<evidence type="ECO:0000313" key="5">
    <source>
        <dbReference type="EMBL" id="KIN99626.1"/>
    </source>
</evidence>
<dbReference type="Gene3D" id="2.40.40.10">
    <property type="entry name" value="RlpA-like domain"/>
    <property type="match status" value="1"/>
</dbReference>
<evidence type="ECO:0008006" key="7">
    <source>
        <dbReference type="Google" id="ProtNLM"/>
    </source>
</evidence>
<dbReference type="HOGENOM" id="CLU_111635_0_0_1"/>
<reference evidence="6" key="2">
    <citation type="submission" date="2015-01" db="EMBL/GenBank/DDBJ databases">
        <title>Evolutionary Origins and Diversification of the Mycorrhizal Mutualists.</title>
        <authorList>
            <consortium name="DOE Joint Genome Institute"/>
            <consortium name="Mycorrhizal Genomics Consortium"/>
            <person name="Kohler A."/>
            <person name="Kuo A."/>
            <person name="Nagy L.G."/>
            <person name="Floudas D."/>
            <person name="Copeland A."/>
            <person name="Barry K.W."/>
            <person name="Cichocki N."/>
            <person name="Veneault-Fourrey C."/>
            <person name="LaButti K."/>
            <person name="Lindquist E.A."/>
            <person name="Lipzen A."/>
            <person name="Lundell T."/>
            <person name="Morin E."/>
            <person name="Murat C."/>
            <person name="Riley R."/>
            <person name="Ohm R."/>
            <person name="Sun H."/>
            <person name="Tunlid A."/>
            <person name="Henrissat B."/>
            <person name="Grigoriev I.V."/>
            <person name="Hibbett D.S."/>
            <person name="Martin F."/>
        </authorList>
    </citation>
    <scope>NUCLEOTIDE SEQUENCE [LARGE SCALE GENOMIC DNA]</scope>
    <source>
        <strain evidence="6">Marx 270</strain>
    </source>
</reference>
<evidence type="ECO:0000256" key="2">
    <source>
        <dbReference type="ARBA" id="ARBA00010421"/>
    </source>
</evidence>
<comment type="similarity">
    <text evidence="2">Belongs to the cerato-platanin family.</text>
</comment>
<dbReference type="AlphaFoldDB" id="A0A0C3JQ48"/>
<dbReference type="Proteomes" id="UP000054217">
    <property type="component" value="Unassembled WGS sequence"/>
</dbReference>
<dbReference type="InterPro" id="IPR036908">
    <property type="entry name" value="RlpA-like_sf"/>
</dbReference>
<dbReference type="SUPFAM" id="SSF50685">
    <property type="entry name" value="Barwin-like endoglucanases"/>
    <property type="match status" value="1"/>
</dbReference>
<protein>
    <recommendedName>
        <fullName evidence="7">Cerato-platanin</fullName>
    </recommendedName>
</protein>
<comment type="subcellular location">
    <subcellularLocation>
        <location evidence="1">Secreted</location>
    </subcellularLocation>
</comment>
<feature type="chain" id="PRO_5002175500" description="Cerato-platanin" evidence="4">
    <location>
        <begin position="20"/>
        <end position="144"/>
    </location>
</feature>
<dbReference type="InParanoid" id="A0A0C3JQ48"/>
<organism evidence="5 6">
    <name type="scientific">Pisolithus tinctorius Marx 270</name>
    <dbReference type="NCBI Taxonomy" id="870435"/>
    <lineage>
        <taxon>Eukaryota</taxon>
        <taxon>Fungi</taxon>
        <taxon>Dikarya</taxon>
        <taxon>Basidiomycota</taxon>
        <taxon>Agaricomycotina</taxon>
        <taxon>Agaricomycetes</taxon>
        <taxon>Agaricomycetidae</taxon>
        <taxon>Boletales</taxon>
        <taxon>Sclerodermatineae</taxon>
        <taxon>Pisolithaceae</taxon>
        <taxon>Pisolithus</taxon>
    </lineage>
</organism>
<feature type="signal peptide" evidence="4">
    <location>
        <begin position="1"/>
        <end position="19"/>
    </location>
</feature>
<dbReference type="GO" id="GO:0005576">
    <property type="term" value="C:extracellular region"/>
    <property type="evidence" value="ECO:0007669"/>
    <property type="project" value="UniProtKB-SubCell"/>
</dbReference>
<keyword evidence="4" id="KW-0732">Signal</keyword>
<name>A0A0C3JQ48_PISTI</name>
<dbReference type="OrthoDB" id="4898945at2759"/>
<dbReference type="InterPro" id="IPR010829">
    <property type="entry name" value="Cerato-platanin"/>
</dbReference>
<gene>
    <name evidence="5" type="ORF">M404DRAFT_154741</name>
</gene>
<proteinExistence type="inferred from homology"/>
<keyword evidence="6" id="KW-1185">Reference proteome</keyword>
<dbReference type="STRING" id="870435.A0A0C3JQ48"/>
<dbReference type="CDD" id="cd22778">
    <property type="entry name" value="DPBB_CEPL-like"/>
    <property type="match status" value="1"/>
</dbReference>